<dbReference type="EMBL" id="CP029357">
    <property type="protein sequence ID" value="AWK89663.1"/>
    <property type="molecule type" value="Genomic_DNA"/>
</dbReference>
<dbReference type="AlphaFoldDB" id="A0A2S2CYR5"/>
<proteinExistence type="inferred from homology"/>
<keyword evidence="9" id="KW-1185">Reference proteome</keyword>
<dbReference type="SMART" id="SM00947">
    <property type="entry name" value="Pro_CA"/>
    <property type="match status" value="1"/>
</dbReference>
<evidence type="ECO:0000256" key="1">
    <source>
        <dbReference type="ARBA" id="ARBA00006217"/>
    </source>
</evidence>
<keyword evidence="8" id="KW-0614">Plasmid</keyword>
<evidence type="ECO:0000256" key="2">
    <source>
        <dbReference type="ARBA" id="ARBA00012925"/>
    </source>
</evidence>
<evidence type="ECO:0000256" key="6">
    <source>
        <dbReference type="ARBA" id="ARBA00048348"/>
    </source>
</evidence>
<evidence type="ECO:0000256" key="4">
    <source>
        <dbReference type="ARBA" id="ARBA00022833"/>
    </source>
</evidence>
<keyword evidence="4 7" id="KW-0862">Zinc</keyword>
<feature type="binding site" evidence="7">
    <location>
        <position position="43"/>
    </location>
    <ligand>
        <name>Zn(2+)</name>
        <dbReference type="ChEBI" id="CHEBI:29105"/>
    </ligand>
</feature>
<evidence type="ECO:0000313" key="8">
    <source>
        <dbReference type="EMBL" id="AWK89663.1"/>
    </source>
</evidence>
<dbReference type="Proteomes" id="UP000245629">
    <property type="component" value="Plasmid unnamed2"/>
</dbReference>
<reference evidence="9" key="1">
    <citation type="submission" date="2018-05" db="EMBL/GenBank/DDBJ databases">
        <title>Azospirillum thermophila sp. nov., a novel isolated from hot spring.</title>
        <authorList>
            <person name="Zhao Z."/>
        </authorList>
    </citation>
    <scope>NUCLEOTIDE SEQUENCE [LARGE SCALE GENOMIC DNA]</scope>
    <source>
        <strain evidence="9">CFH 70021</strain>
        <plasmid evidence="9">unnamed2</plasmid>
    </source>
</reference>
<dbReference type="InterPro" id="IPR015892">
    <property type="entry name" value="Carbonic_anhydrase_CS"/>
</dbReference>
<dbReference type="RefSeq" id="WP_109333184.1">
    <property type="nucleotide sequence ID" value="NZ_CP029357.1"/>
</dbReference>
<dbReference type="PANTHER" id="PTHR11002">
    <property type="entry name" value="CARBONIC ANHYDRASE"/>
    <property type="match status" value="1"/>
</dbReference>
<protein>
    <recommendedName>
        <fullName evidence="2">carbonic anhydrase</fullName>
        <ecNumber evidence="2">4.2.1.1</ecNumber>
    </recommendedName>
</protein>
<evidence type="ECO:0000256" key="7">
    <source>
        <dbReference type="PIRSR" id="PIRSR601765-1"/>
    </source>
</evidence>
<dbReference type="InterPro" id="IPR036874">
    <property type="entry name" value="Carbonic_anhydrase_sf"/>
</dbReference>
<dbReference type="CDD" id="cd00884">
    <property type="entry name" value="beta_CA_cladeB"/>
    <property type="match status" value="1"/>
</dbReference>
<dbReference type="GO" id="GO:0004089">
    <property type="term" value="F:carbonate dehydratase activity"/>
    <property type="evidence" value="ECO:0007669"/>
    <property type="project" value="UniProtKB-EC"/>
</dbReference>
<dbReference type="GO" id="GO:0008270">
    <property type="term" value="F:zinc ion binding"/>
    <property type="evidence" value="ECO:0007669"/>
    <property type="project" value="InterPro"/>
</dbReference>
<feature type="binding site" evidence="7">
    <location>
        <position position="45"/>
    </location>
    <ligand>
        <name>Zn(2+)</name>
        <dbReference type="ChEBI" id="CHEBI:29105"/>
    </ligand>
</feature>
<dbReference type="InterPro" id="IPR045066">
    <property type="entry name" value="Beta_CA_cladeB"/>
</dbReference>
<sequence length="209" mass="23232">MPGTESLVAGFRAFRATYFEQRPALYEALVKEGQHPEVLMIACSDSRVDPALLLNTQPGELFVVRNVANLVPPYQPGSHYHGTSAALEFAVRDLQVRHAVVLGHSGCGGMRALRALRRGIRPEREFITPWVSIAAEAGEQVEDGQSDAEAERAMEQAALQVSLRNLRSFPWVREREASGELMLHAWWFDLRSGELWAHDEAVGAFVRIG</sequence>
<dbReference type="PROSITE" id="PS00704">
    <property type="entry name" value="PROK_CO2_ANHYDRASE_1"/>
    <property type="match status" value="1"/>
</dbReference>
<dbReference type="Pfam" id="PF00484">
    <property type="entry name" value="Pro_CA"/>
    <property type="match status" value="1"/>
</dbReference>
<dbReference type="InterPro" id="IPR001765">
    <property type="entry name" value="Carbonic_anhydrase"/>
</dbReference>
<dbReference type="GO" id="GO:0015976">
    <property type="term" value="P:carbon utilization"/>
    <property type="evidence" value="ECO:0007669"/>
    <property type="project" value="InterPro"/>
</dbReference>
<dbReference type="PANTHER" id="PTHR11002:SF76">
    <property type="entry name" value="CARBONIC ANHYDRASE"/>
    <property type="match status" value="1"/>
</dbReference>
<feature type="binding site" evidence="7">
    <location>
        <position position="104"/>
    </location>
    <ligand>
        <name>Zn(2+)</name>
        <dbReference type="ChEBI" id="CHEBI:29105"/>
    </ligand>
</feature>
<organism evidence="8 9">
    <name type="scientific">Azospirillum thermophilum</name>
    <dbReference type="NCBI Taxonomy" id="2202148"/>
    <lineage>
        <taxon>Bacteria</taxon>
        <taxon>Pseudomonadati</taxon>
        <taxon>Pseudomonadota</taxon>
        <taxon>Alphaproteobacteria</taxon>
        <taxon>Rhodospirillales</taxon>
        <taxon>Azospirillaceae</taxon>
        <taxon>Azospirillum</taxon>
    </lineage>
</organism>
<dbReference type="OrthoDB" id="9797527at2"/>
<dbReference type="SUPFAM" id="SSF53056">
    <property type="entry name" value="beta-carbonic anhydrase, cab"/>
    <property type="match status" value="1"/>
</dbReference>
<dbReference type="Gene3D" id="3.40.1050.10">
    <property type="entry name" value="Carbonic anhydrase"/>
    <property type="match status" value="1"/>
</dbReference>
<comment type="cofactor">
    <cofactor evidence="7">
        <name>Zn(2+)</name>
        <dbReference type="ChEBI" id="CHEBI:29105"/>
    </cofactor>
    <text evidence="7">Binds 1 zinc ion per subunit.</text>
</comment>
<dbReference type="KEGG" id="azz:DEW08_27130"/>
<evidence type="ECO:0000256" key="3">
    <source>
        <dbReference type="ARBA" id="ARBA00022723"/>
    </source>
</evidence>
<dbReference type="EC" id="4.2.1.1" evidence="2"/>
<comment type="similarity">
    <text evidence="1">Belongs to the beta-class carbonic anhydrase family.</text>
</comment>
<name>A0A2S2CYR5_9PROT</name>
<gene>
    <name evidence="8" type="ORF">DEW08_27130</name>
</gene>
<geneLocation type="plasmid" evidence="8 9">
    <name>unnamed2</name>
</geneLocation>
<accession>A0A2S2CYR5</accession>
<evidence type="ECO:0000313" key="9">
    <source>
        <dbReference type="Proteomes" id="UP000245629"/>
    </source>
</evidence>
<keyword evidence="3 7" id="KW-0479">Metal-binding</keyword>
<feature type="binding site" evidence="7">
    <location>
        <position position="107"/>
    </location>
    <ligand>
        <name>Zn(2+)</name>
        <dbReference type="ChEBI" id="CHEBI:29105"/>
    </ligand>
</feature>
<evidence type="ECO:0000256" key="5">
    <source>
        <dbReference type="ARBA" id="ARBA00023239"/>
    </source>
</evidence>
<comment type="catalytic activity">
    <reaction evidence="6">
        <text>hydrogencarbonate + H(+) = CO2 + H2O</text>
        <dbReference type="Rhea" id="RHEA:10748"/>
        <dbReference type="ChEBI" id="CHEBI:15377"/>
        <dbReference type="ChEBI" id="CHEBI:15378"/>
        <dbReference type="ChEBI" id="CHEBI:16526"/>
        <dbReference type="ChEBI" id="CHEBI:17544"/>
        <dbReference type="EC" id="4.2.1.1"/>
    </reaction>
</comment>
<keyword evidence="5" id="KW-0456">Lyase</keyword>